<proteinExistence type="predicted"/>
<organism evidence="1 2">
    <name type="scientific">Lindgomyces ingoldianus</name>
    <dbReference type="NCBI Taxonomy" id="673940"/>
    <lineage>
        <taxon>Eukaryota</taxon>
        <taxon>Fungi</taxon>
        <taxon>Dikarya</taxon>
        <taxon>Ascomycota</taxon>
        <taxon>Pezizomycotina</taxon>
        <taxon>Dothideomycetes</taxon>
        <taxon>Pleosporomycetidae</taxon>
        <taxon>Pleosporales</taxon>
        <taxon>Lindgomycetaceae</taxon>
        <taxon>Lindgomyces</taxon>
    </lineage>
</organism>
<evidence type="ECO:0000313" key="1">
    <source>
        <dbReference type="EMBL" id="KAF2471015.1"/>
    </source>
</evidence>
<gene>
    <name evidence="1" type="ORF">BDR25DRAFT_354928</name>
</gene>
<name>A0ACB6QVW3_9PLEO</name>
<sequence length="125" mass="13887">MVVLGHGPALTFVDPNTAKRIYLYSECIWLLRTRRPADLCFSWGIVVFVLTRRRWETCSVMSAGFCHLRARVLDRSAAARSVKVDQPKPSGTSTPTPTPSDMPSAAVLLNVTVLVERQILAIMTE</sequence>
<keyword evidence="2" id="KW-1185">Reference proteome</keyword>
<evidence type="ECO:0000313" key="2">
    <source>
        <dbReference type="Proteomes" id="UP000799755"/>
    </source>
</evidence>
<comment type="caution">
    <text evidence="1">The sequence shown here is derived from an EMBL/GenBank/DDBJ whole genome shotgun (WGS) entry which is preliminary data.</text>
</comment>
<reference evidence="1" key="1">
    <citation type="journal article" date="2020" name="Stud. Mycol.">
        <title>101 Dothideomycetes genomes: a test case for predicting lifestyles and emergence of pathogens.</title>
        <authorList>
            <person name="Haridas S."/>
            <person name="Albert R."/>
            <person name="Binder M."/>
            <person name="Bloem J."/>
            <person name="Labutti K."/>
            <person name="Salamov A."/>
            <person name="Andreopoulos B."/>
            <person name="Baker S."/>
            <person name="Barry K."/>
            <person name="Bills G."/>
            <person name="Bluhm B."/>
            <person name="Cannon C."/>
            <person name="Castanera R."/>
            <person name="Culley D."/>
            <person name="Daum C."/>
            <person name="Ezra D."/>
            <person name="Gonzalez J."/>
            <person name="Henrissat B."/>
            <person name="Kuo A."/>
            <person name="Liang C."/>
            <person name="Lipzen A."/>
            <person name="Lutzoni F."/>
            <person name="Magnuson J."/>
            <person name="Mondo S."/>
            <person name="Nolan M."/>
            <person name="Ohm R."/>
            <person name="Pangilinan J."/>
            <person name="Park H.-J."/>
            <person name="Ramirez L."/>
            <person name="Alfaro M."/>
            <person name="Sun H."/>
            <person name="Tritt A."/>
            <person name="Yoshinaga Y."/>
            <person name="Zwiers L.-H."/>
            <person name="Turgeon B."/>
            <person name="Goodwin S."/>
            <person name="Spatafora J."/>
            <person name="Crous P."/>
            <person name="Grigoriev I."/>
        </authorList>
    </citation>
    <scope>NUCLEOTIDE SEQUENCE</scope>
    <source>
        <strain evidence="1">ATCC 200398</strain>
    </source>
</reference>
<dbReference type="Proteomes" id="UP000799755">
    <property type="component" value="Unassembled WGS sequence"/>
</dbReference>
<accession>A0ACB6QVW3</accession>
<dbReference type="EMBL" id="MU003506">
    <property type="protein sequence ID" value="KAF2471015.1"/>
    <property type="molecule type" value="Genomic_DNA"/>
</dbReference>
<protein>
    <submittedName>
        <fullName evidence="1">Uncharacterized protein</fullName>
    </submittedName>
</protein>